<dbReference type="Proteomes" id="UP000198771">
    <property type="component" value="Unassembled WGS sequence"/>
</dbReference>
<gene>
    <name evidence="1" type="ORF">SAMN05660653_01544</name>
</gene>
<dbReference type="RefSeq" id="WP_092119606.1">
    <property type="nucleotide sequence ID" value="NZ_FMXO01000008.1"/>
</dbReference>
<evidence type="ECO:0000313" key="1">
    <source>
        <dbReference type="EMBL" id="SDB32552.1"/>
    </source>
</evidence>
<sequence>MSITWEQAFSQVKDMIWQDPWALKEMPELSSLPELRRFLDMVHIKYCLIKPYFETANYPLVEARELLPSFDLDIFEYRHLPGFSLVALARPLSYFQEIFQFDILHSPFEYLDQEDSSICPLETHILHQNQLAFQNRLPRQMHDEFQYYFSERDLTALEHYPRVLSFLLHMERGHVFSTIPSGPFVFSGVNASFPSDLDTELKRFGLRIGMFKVGSNRCYELNRNFVYQFLMELYGFSIVSERRTSSALFARRLYKLSEEFLVRVLGQSDRTITTLYKNSHANPYPQVEKIALVRIDSDQLDLIDHLSRLGAFVDSQNNVVVLRVTYRQHRYDKNNVRQDRALSVLRQEIIHPLTGEVCCEANVIKDISNMLLKLNDIVKGEYIGSIRFKKSEVVSNTDTHEKRLKFLYAWLSKHQRRIIGYGDEFYSGVVKVLDGYIFQPEHLDTFKSHPRLYNDVWSKYSYIRQARKVRILEDLTRRSRKGTPLSWLDMLQQMNELLNDFKFEIHPYFDGLMERVIDQCEKVLRNSYLNKRYVQLDDDRPGRYGLKVKTQYRRLVGLVDELKDIRKQRPEFRQANSVQSEKDK</sequence>
<dbReference type="AlphaFoldDB" id="A0A1G6CIF4"/>
<proteinExistence type="predicted"/>
<accession>A0A1G6CIF4</accession>
<dbReference type="EMBL" id="FMXO01000008">
    <property type="protein sequence ID" value="SDB32552.1"/>
    <property type="molecule type" value="Genomic_DNA"/>
</dbReference>
<organism evidence="1 2">
    <name type="scientific">Desulfonatronum thiosulfatophilum</name>
    <dbReference type="NCBI Taxonomy" id="617002"/>
    <lineage>
        <taxon>Bacteria</taxon>
        <taxon>Pseudomonadati</taxon>
        <taxon>Thermodesulfobacteriota</taxon>
        <taxon>Desulfovibrionia</taxon>
        <taxon>Desulfovibrionales</taxon>
        <taxon>Desulfonatronaceae</taxon>
        <taxon>Desulfonatronum</taxon>
    </lineage>
</organism>
<dbReference type="OrthoDB" id="5464418at2"/>
<name>A0A1G6CIF4_9BACT</name>
<keyword evidence="2" id="KW-1185">Reference proteome</keyword>
<evidence type="ECO:0000313" key="2">
    <source>
        <dbReference type="Proteomes" id="UP000198771"/>
    </source>
</evidence>
<protein>
    <submittedName>
        <fullName evidence="1">Uncharacterized protein</fullName>
    </submittedName>
</protein>
<reference evidence="1 2" key="1">
    <citation type="submission" date="2016-10" db="EMBL/GenBank/DDBJ databases">
        <authorList>
            <person name="de Groot N.N."/>
        </authorList>
    </citation>
    <scope>NUCLEOTIDE SEQUENCE [LARGE SCALE GENOMIC DNA]</scope>
    <source>
        <strain evidence="1 2">ASO4-2</strain>
    </source>
</reference>
<dbReference type="STRING" id="617002.SAMN05660653_01544"/>